<accession>A0A1D8N9U6</accession>
<evidence type="ECO:0000313" key="2">
    <source>
        <dbReference type="Proteomes" id="UP000182444"/>
    </source>
</evidence>
<organism evidence="1 2">
    <name type="scientific">Yarrowia lipolytica</name>
    <name type="common">Candida lipolytica</name>
    <dbReference type="NCBI Taxonomy" id="4952"/>
    <lineage>
        <taxon>Eukaryota</taxon>
        <taxon>Fungi</taxon>
        <taxon>Dikarya</taxon>
        <taxon>Ascomycota</taxon>
        <taxon>Saccharomycotina</taxon>
        <taxon>Dipodascomycetes</taxon>
        <taxon>Dipodascales</taxon>
        <taxon>Dipodascales incertae sedis</taxon>
        <taxon>Yarrowia</taxon>
    </lineage>
</organism>
<protein>
    <submittedName>
        <fullName evidence="1">Uncharacterized protein</fullName>
    </submittedName>
</protein>
<gene>
    <name evidence="1" type="ORF">YALI1_C07691g</name>
</gene>
<name>A0A1D8N9U6_YARLL</name>
<dbReference type="VEuPathDB" id="FungiDB:YALI1_C07691g"/>
<proteinExistence type="predicted"/>
<reference evidence="1 2" key="1">
    <citation type="journal article" date="2016" name="PLoS ONE">
        <title>Sequence Assembly of Yarrowia lipolytica Strain W29/CLIB89 Shows Transposable Element Diversity.</title>
        <authorList>
            <person name="Magnan C."/>
            <person name="Yu J."/>
            <person name="Chang I."/>
            <person name="Jahn E."/>
            <person name="Kanomata Y."/>
            <person name="Wu J."/>
            <person name="Zeller M."/>
            <person name="Oakes M."/>
            <person name="Baldi P."/>
            <person name="Sandmeyer S."/>
        </authorList>
    </citation>
    <scope>NUCLEOTIDE SEQUENCE [LARGE SCALE GENOMIC DNA]</scope>
    <source>
        <strain evidence="2">CLIB89(W29)</strain>
    </source>
</reference>
<sequence length="105" mass="11876">MLQDSLTYPFRTMSTAVSELKSSLYPSTALFRVTQRVQSMSRRAPETNALPQSAQLSTPILSINSLVIDILLYWSNRQLSRLLQVPAPQRMFLCSLLAVESQMKL</sequence>
<dbReference type="EMBL" id="CP017555">
    <property type="protein sequence ID" value="AOW02405.1"/>
    <property type="molecule type" value="Genomic_DNA"/>
</dbReference>
<dbReference type="Proteomes" id="UP000182444">
    <property type="component" value="Chromosome 1C"/>
</dbReference>
<evidence type="ECO:0000313" key="1">
    <source>
        <dbReference type="EMBL" id="AOW02405.1"/>
    </source>
</evidence>
<dbReference type="GeneID" id="94582862"/>
<dbReference type="RefSeq" id="XP_068138323.1">
    <property type="nucleotide sequence ID" value="XM_068282222.1"/>
</dbReference>
<dbReference type="AlphaFoldDB" id="A0A1D8N9U6"/>